<evidence type="ECO:0000256" key="4">
    <source>
        <dbReference type="ARBA" id="ARBA00004647"/>
    </source>
</evidence>
<keyword evidence="19" id="KW-0804">Transcription</keyword>
<evidence type="ECO:0000256" key="1">
    <source>
        <dbReference type="ARBA" id="ARBA00004123"/>
    </source>
</evidence>
<feature type="binding site" evidence="24">
    <location>
        <position position="197"/>
    </location>
    <ligand>
        <name>ATP</name>
        <dbReference type="ChEBI" id="CHEBI:30616"/>
    </ligand>
</feature>
<reference evidence="27" key="1">
    <citation type="submission" date="2024-02" db="UniProtKB">
        <authorList>
            <consortium name="WormBaseParasite"/>
        </authorList>
    </citation>
    <scope>IDENTIFICATION</scope>
</reference>
<proteinExistence type="inferred from homology"/>
<evidence type="ECO:0000256" key="11">
    <source>
        <dbReference type="ARBA" id="ARBA00022692"/>
    </source>
</evidence>
<protein>
    <recommendedName>
        <fullName evidence="23">NEK6-subfamily protein kinase</fullName>
        <ecNumber evidence="23">2.7.11.34</ecNumber>
    </recommendedName>
</protein>
<keyword evidence="21" id="KW-0206">Cytoskeleton</keyword>
<dbReference type="InterPro" id="IPR009332">
    <property type="entry name" value="Med22"/>
</dbReference>
<evidence type="ECO:0000313" key="26">
    <source>
        <dbReference type="Proteomes" id="UP000035681"/>
    </source>
</evidence>
<comment type="similarity">
    <text evidence="7">Belongs to the protein kinase superfamily. NEK Ser/Thr protein kinase family. NIMA subfamily.</text>
</comment>
<keyword evidence="8" id="KW-0337">GPI-anchor biosynthesis</keyword>
<evidence type="ECO:0000256" key="6">
    <source>
        <dbReference type="ARBA" id="ARBA00010345"/>
    </source>
</evidence>
<keyword evidence="22" id="KW-0539">Nucleus</keyword>
<evidence type="ECO:0000313" key="27">
    <source>
        <dbReference type="WBParaSite" id="TCONS_00002671.p1"/>
    </source>
</evidence>
<evidence type="ECO:0000256" key="20">
    <source>
        <dbReference type="ARBA" id="ARBA00023180"/>
    </source>
</evidence>
<evidence type="ECO:0000256" key="23">
    <source>
        <dbReference type="ARBA" id="ARBA00039067"/>
    </source>
</evidence>
<dbReference type="GO" id="GO:0000922">
    <property type="term" value="C:spindle pole"/>
    <property type="evidence" value="ECO:0007669"/>
    <property type="project" value="UniProtKB-SubCell"/>
</dbReference>
<dbReference type="CDD" id="cd08224">
    <property type="entry name" value="STKc_Nek6_7"/>
    <property type="match status" value="1"/>
</dbReference>
<evidence type="ECO:0000256" key="8">
    <source>
        <dbReference type="ARBA" id="ARBA00022502"/>
    </source>
</evidence>
<comment type="pathway">
    <text evidence="5">Glycolipid biosynthesis; glycosylphosphatidylinositol-anchor biosynthesis.</text>
</comment>
<dbReference type="GO" id="GO:0006950">
    <property type="term" value="P:response to stress"/>
    <property type="evidence" value="ECO:0007669"/>
    <property type="project" value="UniProtKB-ARBA"/>
</dbReference>
<dbReference type="SUPFAM" id="SSF56112">
    <property type="entry name" value="Protein kinase-like (PK-like)"/>
    <property type="match status" value="1"/>
</dbReference>
<dbReference type="AlphaFoldDB" id="A0AAF5CW37"/>
<accession>A0AAF5CW37</accession>
<evidence type="ECO:0000256" key="2">
    <source>
        <dbReference type="ARBA" id="ARBA00004300"/>
    </source>
</evidence>
<dbReference type="WBParaSite" id="TCONS_00002671.p1">
    <property type="protein sequence ID" value="TCONS_00002671.p1"/>
    <property type="gene ID" value="XLOC_002500"/>
</dbReference>
<dbReference type="Pfam" id="PF06179">
    <property type="entry name" value="Med22"/>
    <property type="match status" value="1"/>
</dbReference>
<evidence type="ECO:0000256" key="7">
    <source>
        <dbReference type="ARBA" id="ARBA00010886"/>
    </source>
</evidence>
<evidence type="ECO:0000256" key="5">
    <source>
        <dbReference type="ARBA" id="ARBA00004687"/>
    </source>
</evidence>
<evidence type="ECO:0000256" key="16">
    <source>
        <dbReference type="ARBA" id="ARBA00022989"/>
    </source>
</evidence>
<dbReference type="PROSITE" id="PS50011">
    <property type="entry name" value="PROTEIN_KINASE_DOM"/>
    <property type="match status" value="1"/>
</dbReference>
<dbReference type="GO" id="GO:0004674">
    <property type="term" value="F:protein serine/threonine kinase activity"/>
    <property type="evidence" value="ECO:0007669"/>
    <property type="project" value="UniProtKB-KW"/>
</dbReference>
<comment type="similarity">
    <text evidence="6">Belongs to the PIGX family.</text>
</comment>
<keyword evidence="12 24" id="KW-0547">Nucleotide-binding</keyword>
<keyword evidence="10" id="KW-0808">Transferase</keyword>
<dbReference type="Pfam" id="PF08320">
    <property type="entry name" value="PIG-X"/>
    <property type="match status" value="1"/>
</dbReference>
<dbReference type="PROSITE" id="PS00108">
    <property type="entry name" value="PROTEIN_KINASE_ST"/>
    <property type="match status" value="1"/>
</dbReference>
<dbReference type="FunFam" id="1.10.510.10:FF:000148">
    <property type="entry name" value="Serine/threonine-protein kinase Nek7"/>
    <property type="match status" value="1"/>
</dbReference>
<organism evidence="26 27">
    <name type="scientific">Strongyloides stercoralis</name>
    <name type="common">Threadworm</name>
    <dbReference type="NCBI Taxonomy" id="6248"/>
    <lineage>
        <taxon>Eukaryota</taxon>
        <taxon>Metazoa</taxon>
        <taxon>Ecdysozoa</taxon>
        <taxon>Nematoda</taxon>
        <taxon>Chromadorea</taxon>
        <taxon>Rhabditida</taxon>
        <taxon>Tylenchina</taxon>
        <taxon>Panagrolaimomorpha</taxon>
        <taxon>Strongyloidoidea</taxon>
        <taxon>Strongyloididae</taxon>
        <taxon>Strongyloides</taxon>
    </lineage>
</organism>
<dbReference type="InterPro" id="IPR011009">
    <property type="entry name" value="Kinase-like_dom_sf"/>
</dbReference>
<feature type="domain" description="Protein kinase" evidence="25">
    <location>
        <begin position="168"/>
        <end position="429"/>
    </location>
</feature>
<dbReference type="InterPro" id="IPR017441">
    <property type="entry name" value="Protein_kinase_ATP_BS"/>
</dbReference>
<keyword evidence="13" id="KW-0418">Kinase</keyword>
<comment type="subcellular location">
    <subcellularLocation>
        <location evidence="2">Cytoplasm</location>
        <location evidence="2">Cytoskeleton</location>
        <location evidence="2">Microtubule organizing center</location>
        <location evidence="2">Centrosome</location>
    </subcellularLocation>
    <subcellularLocation>
        <location evidence="4">Cytoplasm</location>
        <location evidence="4">Cytoskeleton</location>
        <location evidence="4">Spindle pole</location>
    </subcellularLocation>
    <subcellularLocation>
        <location evidence="3">Endoplasmic reticulum membrane</location>
        <topology evidence="3">Single-pass membrane protein</topology>
    </subcellularLocation>
    <subcellularLocation>
        <location evidence="1">Nucleus</location>
    </subcellularLocation>
</comment>
<dbReference type="Proteomes" id="UP000035681">
    <property type="component" value="Unplaced"/>
</dbReference>
<evidence type="ECO:0000256" key="24">
    <source>
        <dbReference type="PROSITE-ProRule" id="PRU10141"/>
    </source>
</evidence>
<evidence type="ECO:0000256" key="9">
    <source>
        <dbReference type="ARBA" id="ARBA00022527"/>
    </source>
</evidence>
<dbReference type="InterPro" id="IPR008271">
    <property type="entry name" value="Ser/Thr_kinase_AS"/>
</dbReference>
<name>A0AAF5CW37_STRER</name>
<dbReference type="Gene3D" id="1.10.510.10">
    <property type="entry name" value="Transferase(Phosphotransferase) domain 1"/>
    <property type="match status" value="1"/>
</dbReference>
<dbReference type="FunFam" id="3.30.200.20:FF:000042">
    <property type="entry name" value="Aurora kinase A"/>
    <property type="match status" value="1"/>
</dbReference>
<dbReference type="GO" id="GO:0003712">
    <property type="term" value="F:transcription coregulator activity"/>
    <property type="evidence" value="ECO:0007669"/>
    <property type="project" value="InterPro"/>
</dbReference>
<keyword evidence="11" id="KW-0812">Transmembrane</keyword>
<evidence type="ECO:0000256" key="10">
    <source>
        <dbReference type="ARBA" id="ARBA00022679"/>
    </source>
</evidence>
<keyword evidence="15 24" id="KW-0067">ATP-binding</keyword>
<dbReference type="InterPro" id="IPR000719">
    <property type="entry name" value="Prot_kinase_dom"/>
</dbReference>
<keyword evidence="17" id="KW-0805">Transcription regulation</keyword>
<dbReference type="Pfam" id="PF00069">
    <property type="entry name" value="Pkinase"/>
    <property type="match status" value="1"/>
</dbReference>
<evidence type="ECO:0000256" key="13">
    <source>
        <dbReference type="ARBA" id="ARBA00022777"/>
    </source>
</evidence>
<keyword evidence="20" id="KW-0325">Glycoprotein</keyword>
<dbReference type="InterPro" id="IPR013233">
    <property type="entry name" value="PIG-X/PBN1"/>
</dbReference>
<evidence type="ECO:0000256" key="21">
    <source>
        <dbReference type="ARBA" id="ARBA00023212"/>
    </source>
</evidence>
<dbReference type="EC" id="2.7.11.34" evidence="23"/>
<keyword evidence="26" id="KW-1185">Reference proteome</keyword>
<dbReference type="GO" id="GO:0005813">
    <property type="term" value="C:centrosome"/>
    <property type="evidence" value="ECO:0007669"/>
    <property type="project" value="UniProtKB-SubCell"/>
</dbReference>
<keyword evidence="16" id="KW-1133">Transmembrane helix</keyword>
<dbReference type="PROSITE" id="PS00107">
    <property type="entry name" value="PROTEIN_KINASE_ATP"/>
    <property type="match status" value="1"/>
</dbReference>
<evidence type="ECO:0000256" key="18">
    <source>
        <dbReference type="ARBA" id="ARBA00023136"/>
    </source>
</evidence>
<keyword evidence="14" id="KW-0256">Endoplasmic reticulum</keyword>
<evidence type="ECO:0000259" key="25">
    <source>
        <dbReference type="PROSITE" id="PS50011"/>
    </source>
</evidence>
<dbReference type="PANTHER" id="PTHR43289">
    <property type="entry name" value="MITOGEN-ACTIVATED PROTEIN KINASE KINASE KINASE 20-RELATED"/>
    <property type="match status" value="1"/>
</dbReference>
<dbReference type="PANTHER" id="PTHR43289:SF6">
    <property type="entry name" value="SERINE_THREONINE-PROTEIN KINASE NEKL-3"/>
    <property type="match status" value="1"/>
</dbReference>
<keyword evidence="9" id="KW-0723">Serine/threonine-protein kinase</keyword>
<evidence type="ECO:0000256" key="17">
    <source>
        <dbReference type="ARBA" id="ARBA00023015"/>
    </source>
</evidence>
<evidence type="ECO:0000256" key="15">
    <source>
        <dbReference type="ARBA" id="ARBA00022840"/>
    </source>
</evidence>
<dbReference type="GO" id="GO:0005789">
    <property type="term" value="C:endoplasmic reticulum membrane"/>
    <property type="evidence" value="ECO:0007669"/>
    <property type="project" value="UniProtKB-SubCell"/>
</dbReference>
<keyword evidence="18" id="KW-0472">Membrane</keyword>
<dbReference type="GO" id="GO:0006506">
    <property type="term" value="P:GPI anchor biosynthetic process"/>
    <property type="evidence" value="ECO:0007669"/>
    <property type="project" value="UniProtKB-KW"/>
</dbReference>
<keyword evidence="21" id="KW-0963">Cytoplasm</keyword>
<dbReference type="PRINTS" id="PR00109">
    <property type="entry name" value="TYRKINASE"/>
</dbReference>
<dbReference type="InterPro" id="IPR001245">
    <property type="entry name" value="Ser-Thr/Tyr_kinase_cat_dom"/>
</dbReference>
<dbReference type="Gene3D" id="3.30.200.20">
    <property type="entry name" value="Phosphorylase Kinase, domain 1"/>
    <property type="match status" value="1"/>
</dbReference>
<sequence length="673" mass="78263">MKQTNKIQLKDKASNKALVNKNLVIQDYKSRLKDNVKSINDNFVQILNASKINIQDDYFKNPCSKLCDHLAHRNEIATRAALMLRAADELLRLTHDMKEFLILRDFSFLAHTVKQAEEKCDKETEQLLTQHDQRRLDNSNLVCDIEKEISDHFHIKMDTSQQYTLTSFEGEKKIGKGQFSEVYRAKRKKDGLAVALKKIQIHDMKDAKTRADCLREIKLLQDLKHPNIICYYASFIEDDQLIIILELADAGDLRRMIRHFRRNQRLIPERTIWKYFVQLARALSYMHSKRIMHRDIKPANVFITADQVVKLGDLGLGRFFSAKTNFAHSLVGTPYYMSPERIQEAGYNFKSDIWSIGCLLYEMAALQSPFYGDKMNLFSLCKKIENCEYPPLPADVYSQHLRMLISACICFSPEKRPSAKEVLAVSEHLNSHFNCVKDTNLLDKNQLISTGKKLQCNSKISCKWLEIFTEKKTLLDVTGKGMYRRMKIKFDITSLERFNDCSVVYKITLPKETYIDIDKIDIIQWKHKTGHYSNIEIENPAHLGKETTFYAYPVKTFKRSFLYSDKFEIDIKLRHFAPVNNSMSPSPRITFSLPQLFISCPNNISIMNDINCTKYLHKLPCNSISVDRCNFIKIPIAHRTFVIYGLVGNKEFLMYILYMTESIGIDVFPRSFE</sequence>
<dbReference type="GO" id="GO:0016592">
    <property type="term" value="C:mediator complex"/>
    <property type="evidence" value="ECO:0007669"/>
    <property type="project" value="InterPro"/>
</dbReference>
<evidence type="ECO:0000256" key="19">
    <source>
        <dbReference type="ARBA" id="ARBA00023163"/>
    </source>
</evidence>
<evidence type="ECO:0000256" key="14">
    <source>
        <dbReference type="ARBA" id="ARBA00022824"/>
    </source>
</evidence>
<evidence type="ECO:0000256" key="3">
    <source>
        <dbReference type="ARBA" id="ARBA00004389"/>
    </source>
</evidence>
<dbReference type="GO" id="GO:0006357">
    <property type="term" value="P:regulation of transcription by RNA polymerase II"/>
    <property type="evidence" value="ECO:0007669"/>
    <property type="project" value="InterPro"/>
</dbReference>
<dbReference type="SMART" id="SM00220">
    <property type="entry name" value="S_TKc"/>
    <property type="match status" value="1"/>
</dbReference>
<dbReference type="GO" id="GO:0005524">
    <property type="term" value="F:ATP binding"/>
    <property type="evidence" value="ECO:0007669"/>
    <property type="project" value="UniProtKB-UniRule"/>
</dbReference>
<evidence type="ECO:0000256" key="22">
    <source>
        <dbReference type="ARBA" id="ARBA00023242"/>
    </source>
</evidence>
<evidence type="ECO:0000256" key="12">
    <source>
        <dbReference type="ARBA" id="ARBA00022741"/>
    </source>
</evidence>